<reference evidence="10" key="1">
    <citation type="submission" date="2016-10" db="EMBL/GenBank/DDBJ databases">
        <authorList>
            <person name="Varghese N."/>
            <person name="Submissions S."/>
        </authorList>
    </citation>
    <scope>NUCLEOTIDE SEQUENCE [LARGE SCALE GENOMIC DNA]</scope>
    <source>
        <strain evidence="10">DSM 13490</strain>
    </source>
</reference>
<evidence type="ECO:0000256" key="6">
    <source>
        <dbReference type="ARBA" id="ARBA00022989"/>
    </source>
</evidence>
<keyword evidence="5 8" id="KW-0812">Transmembrane</keyword>
<name>A0A1H3E696_9BACT</name>
<gene>
    <name evidence="9" type="ORF">SAMN03080603_00462</name>
</gene>
<evidence type="ECO:0000256" key="7">
    <source>
        <dbReference type="ARBA" id="ARBA00023136"/>
    </source>
</evidence>
<evidence type="ECO:0000256" key="2">
    <source>
        <dbReference type="ARBA" id="ARBA00009212"/>
    </source>
</evidence>
<keyword evidence="10" id="KW-1185">Reference proteome</keyword>
<accession>A0A1H3E696</accession>
<dbReference type="InterPro" id="IPR007208">
    <property type="entry name" value="MrpF/PhaF-like"/>
</dbReference>
<dbReference type="NCBIfam" id="NF009242">
    <property type="entry name" value="PRK12599.1-1"/>
    <property type="match status" value="1"/>
</dbReference>
<keyword evidence="3" id="KW-0813">Transport</keyword>
<dbReference type="EMBL" id="FNPD01000002">
    <property type="protein sequence ID" value="SDX74273.1"/>
    <property type="molecule type" value="Genomic_DNA"/>
</dbReference>
<comment type="similarity">
    <text evidence="2">Belongs to the CPA3 antiporters (TC 2.A.63) subunit F family.</text>
</comment>
<evidence type="ECO:0000256" key="8">
    <source>
        <dbReference type="SAM" id="Phobius"/>
    </source>
</evidence>
<proteinExistence type="inferred from homology"/>
<protein>
    <submittedName>
        <fullName evidence="9">Membrane bound hydrogenase subunit mbhB</fullName>
    </submittedName>
</protein>
<dbReference type="PANTHER" id="PTHR34702:SF1">
    <property type="entry name" value="NA(+)_H(+) ANTIPORTER SUBUNIT F"/>
    <property type="match status" value="1"/>
</dbReference>
<evidence type="ECO:0000256" key="3">
    <source>
        <dbReference type="ARBA" id="ARBA00022448"/>
    </source>
</evidence>
<evidence type="ECO:0000313" key="10">
    <source>
        <dbReference type="Proteomes" id="UP000199266"/>
    </source>
</evidence>
<dbReference type="PANTHER" id="PTHR34702">
    <property type="entry name" value="NA(+)/H(+) ANTIPORTER SUBUNIT F1"/>
    <property type="match status" value="1"/>
</dbReference>
<dbReference type="RefSeq" id="WP_091460270.1">
    <property type="nucleotide sequence ID" value="NZ_FNPD01000002.1"/>
</dbReference>
<evidence type="ECO:0000256" key="1">
    <source>
        <dbReference type="ARBA" id="ARBA00004651"/>
    </source>
</evidence>
<organism evidence="9 10">
    <name type="scientific">Acetomicrobium thermoterrenum DSM 13490</name>
    <dbReference type="NCBI Taxonomy" id="1120987"/>
    <lineage>
        <taxon>Bacteria</taxon>
        <taxon>Thermotogati</taxon>
        <taxon>Synergistota</taxon>
        <taxon>Synergistia</taxon>
        <taxon>Synergistales</taxon>
        <taxon>Acetomicrobiaceae</taxon>
        <taxon>Acetomicrobium</taxon>
    </lineage>
</organism>
<dbReference type="GO" id="GO:0015385">
    <property type="term" value="F:sodium:proton antiporter activity"/>
    <property type="evidence" value="ECO:0007669"/>
    <property type="project" value="TreeGrafter"/>
</dbReference>
<sequence length="84" mass="8981">MSVFSFAFLILSLAILAMSGRLIMGPTTPDRVVALDTLNTFVVATMVILGALFDSIVMVDIAIVYAALSFVGTLFIARYIEGGF</sequence>
<dbReference type="GO" id="GO:0005886">
    <property type="term" value="C:plasma membrane"/>
    <property type="evidence" value="ECO:0007669"/>
    <property type="project" value="UniProtKB-SubCell"/>
</dbReference>
<dbReference type="AlphaFoldDB" id="A0A1H3E696"/>
<keyword evidence="6 8" id="KW-1133">Transmembrane helix</keyword>
<keyword evidence="7 8" id="KW-0472">Membrane</keyword>
<keyword evidence="4" id="KW-1003">Cell membrane</keyword>
<comment type="subcellular location">
    <subcellularLocation>
        <location evidence="1">Cell membrane</location>
        <topology evidence="1">Multi-pass membrane protein</topology>
    </subcellularLocation>
</comment>
<dbReference type="Pfam" id="PF04066">
    <property type="entry name" value="MrpF_PhaF"/>
    <property type="match status" value="1"/>
</dbReference>
<evidence type="ECO:0000256" key="4">
    <source>
        <dbReference type="ARBA" id="ARBA00022475"/>
    </source>
</evidence>
<feature type="transmembrane region" description="Helical" evidence="8">
    <location>
        <begin position="44"/>
        <end position="77"/>
    </location>
</feature>
<dbReference type="Proteomes" id="UP000199266">
    <property type="component" value="Unassembled WGS sequence"/>
</dbReference>
<evidence type="ECO:0000256" key="5">
    <source>
        <dbReference type="ARBA" id="ARBA00022692"/>
    </source>
</evidence>
<evidence type="ECO:0000313" key="9">
    <source>
        <dbReference type="EMBL" id="SDX74273.1"/>
    </source>
</evidence>